<dbReference type="PANTHER" id="PTHR43677">
    <property type="entry name" value="SHORT-CHAIN DEHYDROGENASE/REDUCTASE"/>
    <property type="match status" value="1"/>
</dbReference>
<dbReference type="SUPFAM" id="SSF50129">
    <property type="entry name" value="GroES-like"/>
    <property type="match status" value="1"/>
</dbReference>
<dbReference type="InterPro" id="IPR036291">
    <property type="entry name" value="NAD(P)-bd_dom_sf"/>
</dbReference>
<dbReference type="InterPro" id="IPR020843">
    <property type="entry name" value="ER"/>
</dbReference>
<reference evidence="3" key="1">
    <citation type="submission" date="2015-09" db="EMBL/GenBank/DDBJ databases">
        <authorList>
            <person name="Graham D.E."/>
            <person name="Mahan K.M."/>
            <person name="Klingeman D.M."/>
            <person name="Fida T."/>
            <person name="Giannone R.J."/>
            <person name="Hettich R.L."/>
            <person name="Parry R.J."/>
            <person name="Spain J.C."/>
        </authorList>
    </citation>
    <scope>NUCLEOTIDE SEQUENCE [LARGE SCALE GENOMIC DNA]</scope>
    <source>
        <strain evidence="3">JCM 4701</strain>
    </source>
</reference>
<organism evidence="2 3">
    <name type="scientific">Streptomyces noursei</name>
    <name type="common">Streptomyces albulus</name>
    <dbReference type="NCBI Taxonomy" id="1971"/>
    <lineage>
        <taxon>Bacteria</taxon>
        <taxon>Bacillati</taxon>
        <taxon>Actinomycetota</taxon>
        <taxon>Actinomycetes</taxon>
        <taxon>Kitasatosporales</taxon>
        <taxon>Streptomycetaceae</taxon>
        <taxon>Streptomyces</taxon>
    </lineage>
</organism>
<dbReference type="Pfam" id="PF08240">
    <property type="entry name" value="ADH_N"/>
    <property type="match status" value="1"/>
</dbReference>
<dbReference type="RefSeq" id="WP_102925678.1">
    <property type="nucleotide sequence ID" value="NZ_LJSN01000003.1"/>
</dbReference>
<dbReference type="AlphaFoldDB" id="A0A2N8PB31"/>
<protein>
    <submittedName>
        <fullName evidence="2">NADPH:quinone reductase</fullName>
    </submittedName>
</protein>
<evidence type="ECO:0000259" key="1">
    <source>
        <dbReference type="SMART" id="SM00829"/>
    </source>
</evidence>
<sequence length="313" mass="31900">MRQVRFHTYGGPEVLRLEETADPTPGPGELLVRTEAIGVSLPAVRRVRGDGKGGGDPLPGVVGGEIAGEVIALGPDVTDFAIGDRVTSITLSGSYGELALAPAALASRIPDGASAVEAVALVRGGHVALAALSTAAPAAGESVLITGAAGSTGHLAVQLAKLQGVPRVVAAVGSPAKAEFLYGLGADEVVTYDQESWGEPVDIVLDGVGGELLPRALAAVAPGGRLIFFNSGGGTVPAYELLAGAKTITGLTMRRFVAVHPELYARHRAQLWELAGDGRLRAAIHAELPLADAAKAHEIIEARANLGKVVLRP</sequence>
<comment type="caution">
    <text evidence="2">The sequence shown here is derived from an EMBL/GenBank/DDBJ whole genome shotgun (WGS) entry which is preliminary data.</text>
</comment>
<evidence type="ECO:0000313" key="2">
    <source>
        <dbReference type="EMBL" id="PNE38213.1"/>
    </source>
</evidence>
<accession>A0A2N8PB31</accession>
<evidence type="ECO:0000313" key="3">
    <source>
        <dbReference type="Proteomes" id="UP000236047"/>
    </source>
</evidence>
<dbReference type="Pfam" id="PF13602">
    <property type="entry name" value="ADH_zinc_N_2"/>
    <property type="match status" value="1"/>
</dbReference>
<dbReference type="InterPro" id="IPR013154">
    <property type="entry name" value="ADH-like_N"/>
</dbReference>
<dbReference type="Gene3D" id="3.40.50.720">
    <property type="entry name" value="NAD(P)-binding Rossmann-like Domain"/>
    <property type="match status" value="1"/>
</dbReference>
<dbReference type="SUPFAM" id="SSF51735">
    <property type="entry name" value="NAD(P)-binding Rossmann-fold domains"/>
    <property type="match status" value="1"/>
</dbReference>
<dbReference type="PANTHER" id="PTHR43677:SF4">
    <property type="entry name" value="QUINONE OXIDOREDUCTASE-LIKE PROTEIN 2"/>
    <property type="match status" value="1"/>
</dbReference>
<name>A0A2N8PB31_STRNR</name>
<dbReference type="Gene3D" id="3.90.180.10">
    <property type="entry name" value="Medium-chain alcohol dehydrogenases, catalytic domain"/>
    <property type="match status" value="1"/>
</dbReference>
<proteinExistence type="predicted"/>
<feature type="domain" description="Enoyl reductase (ER)" evidence="1">
    <location>
        <begin position="10"/>
        <end position="311"/>
    </location>
</feature>
<dbReference type="GO" id="GO:0016491">
    <property type="term" value="F:oxidoreductase activity"/>
    <property type="evidence" value="ECO:0007669"/>
    <property type="project" value="InterPro"/>
</dbReference>
<dbReference type="InterPro" id="IPR011032">
    <property type="entry name" value="GroES-like_sf"/>
</dbReference>
<dbReference type="EMBL" id="LJSN01000003">
    <property type="protein sequence ID" value="PNE38213.1"/>
    <property type="molecule type" value="Genomic_DNA"/>
</dbReference>
<keyword evidence="3" id="KW-1185">Reference proteome</keyword>
<dbReference type="InterPro" id="IPR051397">
    <property type="entry name" value="Zn-ADH-like_protein"/>
</dbReference>
<gene>
    <name evidence="2" type="ORF">AOB60_29460</name>
</gene>
<dbReference type="SMART" id="SM00829">
    <property type="entry name" value="PKS_ER"/>
    <property type="match status" value="1"/>
</dbReference>
<dbReference type="Proteomes" id="UP000236047">
    <property type="component" value="Unassembled WGS sequence"/>
</dbReference>